<dbReference type="EMBL" id="JADFTS010000007">
    <property type="protein sequence ID" value="KAF9595787.1"/>
    <property type="molecule type" value="Genomic_DNA"/>
</dbReference>
<keyword evidence="1" id="KW-0812">Transmembrane</keyword>
<feature type="transmembrane region" description="Helical" evidence="1">
    <location>
        <begin position="298"/>
        <end position="318"/>
    </location>
</feature>
<sequence>MDRTKENSIFPRGAWIDISIEELLDESSVLQYSKNLTKTKESSQIVRLVRVFDNGPGRTSYFVMERYGSSLSNLLETKTADQFWIRVHLFKAWSTCRMSPTFQGMLRPEDVFRDLKCMVEHIISVHGVNGISEEVSNFLELLTTKPIPVQNLVCHPVMWKPRKRLDYIVEARNHIRFSTLIFDKEAVQGFTDVVSDNWIAQVEQHPQLKRRLDYAQFNNKKPYSTSIYGLIKFIRDSFEHINDLFKVCYNGNEEQVEGLVNKKAYYVAGGVARNVAECSKLGAKPFMISIVGHNMAEGIGLVYILSAFVGSLTAALFIKNNPAVTSSGALFGLLGAMISVLIRN</sequence>
<reference evidence="2 3" key="1">
    <citation type="submission" date="2020-10" db="EMBL/GenBank/DDBJ databases">
        <title>The Coptis chinensis genome and diversification of protoberbering-type alkaloids.</title>
        <authorList>
            <person name="Wang B."/>
            <person name="Shu S."/>
            <person name="Song C."/>
            <person name="Liu Y."/>
        </authorList>
    </citation>
    <scope>NUCLEOTIDE SEQUENCE [LARGE SCALE GENOMIC DNA]</scope>
    <source>
        <strain evidence="2">HL-2020</strain>
        <tissue evidence="2">Leaf</tissue>
    </source>
</reference>
<protein>
    <submittedName>
        <fullName evidence="2">Uncharacterized protein</fullName>
    </submittedName>
</protein>
<dbReference type="AlphaFoldDB" id="A0A835HCM2"/>
<gene>
    <name evidence="2" type="ORF">IFM89_004189</name>
</gene>
<accession>A0A835HCM2</accession>
<organism evidence="2 3">
    <name type="scientific">Coptis chinensis</name>
    <dbReference type="NCBI Taxonomy" id="261450"/>
    <lineage>
        <taxon>Eukaryota</taxon>
        <taxon>Viridiplantae</taxon>
        <taxon>Streptophyta</taxon>
        <taxon>Embryophyta</taxon>
        <taxon>Tracheophyta</taxon>
        <taxon>Spermatophyta</taxon>
        <taxon>Magnoliopsida</taxon>
        <taxon>Ranunculales</taxon>
        <taxon>Ranunculaceae</taxon>
        <taxon>Coptidoideae</taxon>
        <taxon>Coptis</taxon>
    </lineage>
</organism>
<feature type="transmembrane region" description="Helical" evidence="1">
    <location>
        <begin position="324"/>
        <end position="342"/>
    </location>
</feature>
<comment type="caution">
    <text evidence="2">The sequence shown here is derived from an EMBL/GenBank/DDBJ whole genome shotgun (WGS) entry which is preliminary data.</text>
</comment>
<dbReference type="OrthoDB" id="418595at2759"/>
<keyword evidence="3" id="KW-1185">Reference proteome</keyword>
<evidence type="ECO:0000256" key="1">
    <source>
        <dbReference type="SAM" id="Phobius"/>
    </source>
</evidence>
<keyword evidence="1" id="KW-0472">Membrane</keyword>
<keyword evidence="1" id="KW-1133">Transmembrane helix</keyword>
<name>A0A835HCM2_9MAGN</name>
<dbReference type="Proteomes" id="UP000631114">
    <property type="component" value="Unassembled WGS sequence"/>
</dbReference>
<evidence type="ECO:0000313" key="2">
    <source>
        <dbReference type="EMBL" id="KAF9595787.1"/>
    </source>
</evidence>
<evidence type="ECO:0000313" key="3">
    <source>
        <dbReference type="Proteomes" id="UP000631114"/>
    </source>
</evidence>
<proteinExistence type="predicted"/>